<dbReference type="Proteomes" id="UP000034085">
    <property type="component" value="Chromosome"/>
</dbReference>
<dbReference type="Pfam" id="PF08843">
    <property type="entry name" value="AbiEii"/>
    <property type="match status" value="1"/>
</dbReference>
<evidence type="ECO:0000313" key="2">
    <source>
        <dbReference type="Proteomes" id="UP000034085"/>
    </source>
</evidence>
<dbReference type="AlphaFoldDB" id="A0A0F6TWY9"/>
<evidence type="ECO:0000313" key="1">
    <source>
        <dbReference type="EMBL" id="AKE60104.1"/>
    </source>
</evidence>
<evidence type="ECO:0008006" key="3">
    <source>
        <dbReference type="Google" id="ProtNLM"/>
    </source>
</evidence>
<dbReference type="OrthoDB" id="5918411at2"/>
<dbReference type="RefSeq" id="WP_046487422.1">
    <property type="nucleotide sequence ID" value="NZ_CP011132.1"/>
</dbReference>
<reference evidence="1 2" key="1">
    <citation type="journal article" date="2013" name="Appl. Microbiol. Biotechnol.">
        <title>Glycerol assimilation and production of 1,3-propanediol by Citrobacter amalonaticus Y19.</title>
        <authorList>
            <person name="Ainala S.K."/>
            <person name="Ashok S."/>
            <person name="Ko Y."/>
            <person name="Park S."/>
        </authorList>
    </citation>
    <scope>NUCLEOTIDE SEQUENCE [LARGE SCALE GENOMIC DNA]</scope>
    <source>
        <strain evidence="1 2">Y19</strain>
    </source>
</reference>
<dbReference type="HOGENOM" id="CLU_069344_1_0_6"/>
<protein>
    <recommendedName>
        <fullName evidence="3">Nucleotidyltransferase</fullName>
    </recommendedName>
</protein>
<organism evidence="1 2">
    <name type="scientific">Citrobacter amalonaticus Y19</name>
    <dbReference type="NCBI Taxonomy" id="1261127"/>
    <lineage>
        <taxon>Bacteria</taxon>
        <taxon>Pseudomonadati</taxon>
        <taxon>Pseudomonadota</taxon>
        <taxon>Gammaproteobacteria</taxon>
        <taxon>Enterobacterales</taxon>
        <taxon>Enterobacteriaceae</taxon>
        <taxon>Citrobacter</taxon>
    </lineage>
</organism>
<dbReference type="PATRIC" id="fig|1261127.3.peg.3529"/>
<dbReference type="InterPro" id="IPR014942">
    <property type="entry name" value="AbiEii"/>
</dbReference>
<dbReference type="EMBL" id="CP011132">
    <property type="protein sequence ID" value="AKE60104.1"/>
    <property type="molecule type" value="Genomic_DNA"/>
</dbReference>
<dbReference type="KEGG" id="cama:F384_16870"/>
<sequence length="270" mass="30125">MTNIFTLVNPIFSATEMLLSRINRICIAQEIPFFIAGATAREILLHNVHGRSAGRRTRDIDIAVFVDGWPMFDALKNAFLAEGAQAVRDNAHRMIAEGIELDIIPFGGIAEGNHIAWPPEREIIMAIDGFAEVFSHTVMVQLDNGENLPFCSLPGLALLKLFAWRDRGHGNAKDATDLYKIIREYGAIEDERIYEPPVNGESLDWDIVRMGAVLLGSDIATISEHSSLAELMRLDRERLTDAIVRQSDADDMTEIEQIMNDFWDVMVSGG</sequence>
<accession>A0A0F6TWY9</accession>
<gene>
    <name evidence="1" type="ORF">F384_16870</name>
</gene>
<proteinExistence type="predicted"/>
<name>A0A0F6TWY9_CITAM</name>